<organism evidence="4 5">
    <name type="scientific">Castilleja foliolosa</name>
    <dbReference type="NCBI Taxonomy" id="1961234"/>
    <lineage>
        <taxon>Eukaryota</taxon>
        <taxon>Viridiplantae</taxon>
        <taxon>Streptophyta</taxon>
        <taxon>Embryophyta</taxon>
        <taxon>Tracheophyta</taxon>
        <taxon>Spermatophyta</taxon>
        <taxon>Magnoliopsida</taxon>
        <taxon>eudicotyledons</taxon>
        <taxon>Gunneridae</taxon>
        <taxon>Pentapetalae</taxon>
        <taxon>asterids</taxon>
        <taxon>lamiids</taxon>
        <taxon>Lamiales</taxon>
        <taxon>Orobanchaceae</taxon>
        <taxon>Pedicularideae</taxon>
        <taxon>Castillejinae</taxon>
        <taxon>Castilleja</taxon>
    </lineage>
</organism>
<reference evidence="5" key="1">
    <citation type="journal article" date="2024" name="IScience">
        <title>Strigolactones Initiate the Formation of Haustorium-like Structures in Castilleja.</title>
        <authorList>
            <person name="Buerger M."/>
            <person name="Peterson D."/>
            <person name="Chory J."/>
        </authorList>
    </citation>
    <scope>NUCLEOTIDE SEQUENCE [LARGE SCALE GENOMIC DNA]</scope>
</reference>
<dbReference type="GO" id="GO:0005524">
    <property type="term" value="F:ATP binding"/>
    <property type="evidence" value="ECO:0007669"/>
    <property type="project" value="UniProtKB-KW"/>
</dbReference>
<keyword evidence="3" id="KW-0539">Nucleus</keyword>
<sequence length="130" mass="15481">MDENKACTNEKNKLYLNHLELSFVTQLHQSKRLSNVKNDLEKIKVLRNGCCKASLRAKLVCNFKRVGKNCHPPYRRKVSLYDERVGDLNLVTQERDDIKKQYDEWRKRRLDEFMAGFNTISLKLKEMYQV</sequence>
<evidence type="ECO:0000256" key="3">
    <source>
        <dbReference type="ARBA" id="ARBA00023242"/>
    </source>
</evidence>
<keyword evidence="1" id="KW-0547">Nucleotide-binding</keyword>
<keyword evidence="5" id="KW-1185">Reference proteome</keyword>
<dbReference type="AlphaFoldDB" id="A0ABD3EKB9"/>
<comment type="caution">
    <text evidence="4">The sequence shown here is derived from an EMBL/GenBank/DDBJ whole genome shotgun (WGS) entry which is preliminary data.</text>
</comment>
<keyword evidence="2" id="KW-0067">ATP-binding</keyword>
<dbReference type="Proteomes" id="UP001632038">
    <property type="component" value="Unassembled WGS sequence"/>
</dbReference>
<protein>
    <submittedName>
        <fullName evidence="4">Uncharacterized protein</fullName>
    </submittedName>
</protein>
<accession>A0ABD3EKB9</accession>
<evidence type="ECO:0000256" key="2">
    <source>
        <dbReference type="ARBA" id="ARBA00022840"/>
    </source>
</evidence>
<dbReference type="PANTHER" id="PTHR18937:SF172">
    <property type="entry name" value="STRUCTURAL MAINTENANCE OF CHROMOSOMES PROTEIN"/>
    <property type="match status" value="1"/>
</dbReference>
<evidence type="ECO:0000313" key="5">
    <source>
        <dbReference type="Proteomes" id="UP001632038"/>
    </source>
</evidence>
<dbReference type="PANTHER" id="PTHR18937">
    <property type="entry name" value="STRUCTURAL MAINTENANCE OF CHROMOSOMES SMC FAMILY MEMBER"/>
    <property type="match status" value="1"/>
</dbReference>
<gene>
    <name evidence="4" type="ORF">CASFOL_001394</name>
</gene>
<evidence type="ECO:0000313" key="4">
    <source>
        <dbReference type="EMBL" id="KAL3654659.1"/>
    </source>
</evidence>
<proteinExistence type="predicted"/>
<evidence type="ECO:0000256" key="1">
    <source>
        <dbReference type="ARBA" id="ARBA00022741"/>
    </source>
</evidence>
<dbReference type="EMBL" id="JAVIJP010000003">
    <property type="protein sequence ID" value="KAL3654659.1"/>
    <property type="molecule type" value="Genomic_DNA"/>
</dbReference>
<name>A0ABD3EKB9_9LAMI</name>